<proteinExistence type="inferred from homology"/>
<evidence type="ECO:0000256" key="3">
    <source>
        <dbReference type="SAM" id="MobiDB-lite"/>
    </source>
</evidence>
<reference evidence="6 7" key="1">
    <citation type="submission" date="2014-03" db="EMBL/GenBank/DDBJ databases">
        <title>Genomics of Bifidobacteria.</title>
        <authorList>
            <person name="Ventura M."/>
            <person name="Milani C."/>
            <person name="Lugli G.A."/>
        </authorList>
    </citation>
    <scope>NUCLEOTIDE SEQUENCE [LARGE SCALE GENOMIC DNA]</scope>
    <source>
        <strain evidence="6 7">LMG 10510</strain>
    </source>
</reference>
<sequence length="403" mass="43177">MTDTTHDDPTTLPPTDPAPAGSTTKTSDTTKSSDTTAATTSTTATATTTSAATMPAVDAAAETELDERPLNVAILGAGRIAQSMARTLAMMASDARYASLVTPYAVASRSAAKARAFAQQFGLRTSYGSYRDMLADPNADLVYIATPHSLHAEQAVACMRAGKHVLVEKPFAVNVDEARHMLNVSSATNRFCGEAMWTRFMPSRLIIDRIVSSGRIGAVTSIAADLSYPMTHKKRLTDPNLAGGALLDIGVYPLNFIDMVIGGREVTKIVTSMTPLPTGVDAQNATTLYFDDGTMANATSSMLCASDRAGHIRGTNGYIDCANINDISAIDVYNADHTLVDHIDVPAQLTGYEYEVAAAVRAIRAGRRDCIEMLHADSLRMLALTDTLRARWQLRYPFEAANR</sequence>
<dbReference type="GO" id="GO:0047115">
    <property type="term" value="F:trans-1,2-dihydrobenzene-1,2-diol dehydrogenase activity"/>
    <property type="evidence" value="ECO:0007669"/>
    <property type="project" value="UniProtKB-EC"/>
</dbReference>
<dbReference type="Proteomes" id="UP000028995">
    <property type="component" value="Unassembled WGS sequence"/>
</dbReference>
<dbReference type="GO" id="GO:0000166">
    <property type="term" value="F:nucleotide binding"/>
    <property type="evidence" value="ECO:0007669"/>
    <property type="project" value="InterPro"/>
</dbReference>
<keyword evidence="7" id="KW-1185">Reference proteome</keyword>
<evidence type="ECO:0000259" key="4">
    <source>
        <dbReference type="Pfam" id="PF01408"/>
    </source>
</evidence>
<accession>A0A087AC86</accession>
<keyword evidence="2 6" id="KW-0560">Oxidoreductase</keyword>
<evidence type="ECO:0000313" key="7">
    <source>
        <dbReference type="Proteomes" id="UP000028995"/>
    </source>
</evidence>
<evidence type="ECO:0000256" key="1">
    <source>
        <dbReference type="ARBA" id="ARBA00010928"/>
    </source>
</evidence>
<dbReference type="Pfam" id="PF01408">
    <property type="entry name" value="GFO_IDH_MocA"/>
    <property type="match status" value="1"/>
</dbReference>
<organism evidence="6 7">
    <name type="scientific">Bifidobacterium choerinum</name>
    <dbReference type="NCBI Taxonomy" id="35760"/>
    <lineage>
        <taxon>Bacteria</taxon>
        <taxon>Bacillati</taxon>
        <taxon>Actinomycetota</taxon>
        <taxon>Actinomycetes</taxon>
        <taxon>Bifidobacteriales</taxon>
        <taxon>Bifidobacteriaceae</taxon>
        <taxon>Bifidobacterium</taxon>
    </lineage>
</organism>
<dbReference type="InterPro" id="IPR050984">
    <property type="entry name" value="Gfo/Idh/MocA_domain"/>
</dbReference>
<feature type="region of interest" description="Disordered" evidence="3">
    <location>
        <begin position="1"/>
        <end position="47"/>
    </location>
</feature>
<dbReference type="SUPFAM" id="SSF51735">
    <property type="entry name" value="NAD(P)-binding Rossmann-fold domains"/>
    <property type="match status" value="1"/>
</dbReference>
<feature type="domain" description="GFO/IDH/MocA-like oxidoreductase" evidence="5">
    <location>
        <begin position="208"/>
        <end position="319"/>
    </location>
</feature>
<dbReference type="STRING" id="35760.BCHO_1498"/>
<protein>
    <submittedName>
        <fullName evidence="6">NAD-dependent oxidoreductase</fullName>
        <ecNumber evidence="6">1.1.1.179</ecNumber>
        <ecNumber evidence="6">1.3.1.20</ecNumber>
    </submittedName>
</protein>
<dbReference type="AlphaFoldDB" id="A0A087AC86"/>
<dbReference type="EMBL" id="JGYU01000010">
    <property type="protein sequence ID" value="KFI56386.1"/>
    <property type="molecule type" value="Genomic_DNA"/>
</dbReference>
<dbReference type="Pfam" id="PF22725">
    <property type="entry name" value="GFO_IDH_MocA_C3"/>
    <property type="match status" value="1"/>
</dbReference>
<dbReference type="EC" id="1.3.1.20" evidence="6"/>
<evidence type="ECO:0000259" key="5">
    <source>
        <dbReference type="Pfam" id="PF22725"/>
    </source>
</evidence>
<dbReference type="InterPro" id="IPR000683">
    <property type="entry name" value="Gfo/Idh/MocA-like_OxRdtase_N"/>
</dbReference>
<evidence type="ECO:0000256" key="2">
    <source>
        <dbReference type="ARBA" id="ARBA00023002"/>
    </source>
</evidence>
<dbReference type="InterPro" id="IPR036291">
    <property type="entry name" value="NAD(P)-bd_dom_sf"/>
</dbReference>
<comment type="similarity">
    <text evidence="1">Belongs to the Gfo/Idh/MocA family.</text>
</comment>
<dbReference type="SUPFAM" id="SSF55347">
    <property type="entry name" value="Glyceraldehyde-3-phosphate dehydrogenase-like, C-terminal domain"/>
    <property type="match status" value="1"/>
</dbReference>
<comment type="caution">
    <text evidence="6">The sequence shown here is derived from an EMBL/GenBank/DDBJ whole genome shotgun (WGS) entry which is preliminary data.</text>
</comment>
<dbReference type="PANTHER" id="PTHR22604:SF105">
    <property type="entry name" value="TRANS-1,2-DIHYDROBENZENE-1,2-DIOL DEHYDROGENASE"/>
    <property type="match status" value="1"/>
</dbReference>
<dbReference type="GO" id="GO:0047837">
    <property type="term" value="F:D-xylose 1-dehydrogenase (NADP+) activity"/>
    <property type="evidence" value="ECO:0007669"/>
    <property type="project" value="UniProtKB-EC"/>
</dbReference>
<feature type="domain" description="Gfo/Idh/MocA-like oxidoreductase N-terminal" evidence="4">
    <location>
        <begin position="70"/>
        <end position="188"/>
    </location>
</feature>
<dbReference type="Gene3D" id="3.40.50.720">
    <property type="entry name" value="NAD(P)-binding Rossmann-like Domain"/>
    <property type="match status" value="1"/>
</dbReference>
<evidence type="ECO:0000313" key="6">
    <source>
        <dbReference type="EMBL" id="KFI56386.1"/>
    </source>
</evidence>
<dbReference type="PANTHER" id="PTHR22604">
    <property type="entry name" value="OXIDOREDUCTASES"/>
    <property type="match status" value="1"/>
</dbReference>
<dbReference type="InterPro" id="IPR055170">
    <property type="entry name" value="GFO_IDH_MocA-like_dom"/>
</dbReference>
<dbReference type="Gene3D" id="3.30.360.10">
    <property type="entry name" value="Dihydrodipicolinate Reductase, domain 2"/>
    <property type="match status" value="1"/>
</dbReference>
<name>A0A087AC86_9BIFI</name>
<dbReference type="EC" id="1.1.1.179" evidence="6"/>
<feature type="compositionally biased region" description="Low complexity" evidence="3">
    <location>
        <begin position="22"/>
        <end position="47"/>
    </location>
</feature>
<dbReference type="eggNOG" id="COG0673">
    <property type="taxonomic scope" value="Bacteria"/>
</dbReference>
<gene>
    <name evidence="6" type="ORF">BCHO_1498</name>
</gene>